<keyword evidence="2" id="KW-0812">Transmembrane</keyword>
<reference evidence="3" key="1">
    <citation type="journal article" date="2023" name="Mol. Plant Microbe Interact.">
        <title>Elucidating the Obligate Nature and Biological Capacity of an Invasive Fungal Corn Pathogen.</title>
        <authorList>
            <person name="MacCready J.S."/>
            <person name="Roggenkamp E.M."/>
            <person name="Gdanetz K."/>
            <person name="Chilvers M.I."/>
        </authorList>
    </citation>
    <scope>NUCLEOTIDE SEQUENCE</scope>
    <source>
        <strain evidence="3">PM02</strain>
    </source>
</reference>
<keyword evidence="2" id="KW-1133">Transmembrane helix</keyword>
<sequence length="272" mass="30988">MIWRKGKDDRKNNERINLITCIERGTKKKKKQFWQRPRVLLHHTESGKASAGSGHVLVRFASAKILATKKPTKPPVLEKPSRFNPPSHGSRLPKKQGPKHYGGDLSEREYQAREAKEYPGMMAPKGTTAHWFWHNRMLHAVMSLGTLAVLAIYTWVENFKRSSPYVDMLPAFSDFFTQPISSASQLVQVIRLNTAHHASIVHEKRMMRVNDVQKRQEYRKAHGLDPTPSVPWLPKEKKPVEAPISEADVAPQQETLKPGEAEAGRKKWLGIL</sequence>
<dbReference type="Proteomes" id="UP001217918">
    <property type="component" value="Unassembled WGS sequence"/>
</dbReference>
<feature type="region of interest" description="Disordered" evidence="1">
    <location>
        <begin position="69"/>
        <end position="104"/>
    </location>
</feature>
<accession>A0AAD9I553</accession>
<dbReference type="EMBL" id="JAQQPM010000004">
    <property type="protein sequence ID" value="KAK2070700.1"/>
    <property type="molecule type" value="Genomic_DNA"/>
</dbReference>
<feature type="transmembrane region" description="Helical" evidence="2">
    <location>
        <begin position="137"/>
        <end position="156"/>
    </location>
</feature>
<keyword evidence="4" id="KW-1185">Reference proteome</keyword>
<comment type="caution">
    <text evidence="3">The sequence shown here is derived from an EMBL/GenBank/DDBJ whole genome shotgun (WGS) entry which is preliminary data.</text>
</comment>
<proteinExistence type="predicted"/>
<keyword evidence="2" id="KW-0472">Membrane</keyword>
<name>A0AAD9I553_9PEZI</name>
<evidence type="ECO:0000313" key="3">
    <source>
        <dbReference type="EMBL" id="KAK2070700.1"/>
    </source>
</evidence>
<evidence type="ECO:0000313" key="4">
    <source>
        <dbReference type="Proteomes" id="UP001217918"/>
    </source>
</evidence>
<evidence type="ECO:0000256" key="1">
    <source>
        <dbReference type="SAM" id="MobiDB-lite"/>
    </source>
</evidence>
<organism evidence="3 4">
    <name type="scientific">Phyllachora maydis</name>
    <dbReference type="NCBI Taxonomy" id="1825666"/>
    <lineage>
        <taxon>Eukaryota</taxon>
        <taxon>Fungi</taxon>
        <taxon>Dikarya</taxon>
        <taxon>Ascomycota</taxon>
        <taxon>Pezizomycotina</taxon>
        <taxon>Sordariomycetes</taxon>
        <taxon>Sordariomycetidae</taxon>
        <taxon>Phyllachorales</taxon>
        <taxon>Phyllachoraceae</taxon>
        <taxon>Phyllachora</taxon>
    </lineage>
</organism>
<gene>
    <name evidence="3" type="ORF">P8C59_005175</name>
</gene>
<dbReference type="AlphaFoldDB" id="A0AAD9I553"/>
<feature type="region of interest" description="Disordered" evidence="1">
    <location>
        <begin position="218"/>
        <end position="261"/>
    </location>
</feature>
<protein>
    <submittedName>
        <fullName evidence="3">Uncharacterized protein</fullName>
    </submittedName>
</protein>
<evidence type="ECO:0000256" key="2">
    <source>
        <dbReference type="SAM" id="Phobius"/>
    </source>
</evidence>